<evidence type="ECO:0000313" key="1">
    <source>
        <dbReference type="EMBL" id="QHI95520.1"/>
    </source>
</evidence>
<dbReference type="EMBL" id="CP047652">
    <property type="protein sequence ID" value="QHI95520.1"/>
    <property type="molecule type" value="Genomic_DNA"/>
</dbReference>
<accession>A0A6P1NG68</accession>
<organism evidence="1 2">
    <name type="scientific">Aristophania vespae</name>
    <dbReference type="NCBI Taxonomy" id="2697033"/>
    <lineage>
        <taxon>Bacteria</taxon>
        <taxon>Pseudomonadati</taxon>
        <taxon>Pseudomonadota</taxon>
        <taxon>Alphaproteobacteria</taxon>
        <taxon>Acetobacterales</taxon>
        <taxon>Acetobacteraceae</taxon>
        <taxon>Aristophania</taxon>
    </lineage>
</organism>
<dbReference type="Proteomes" id="UP000463975">
    <property type="component" value="Chromosome"/>
</dbReference>
<proteinExistence type="predicted"/>
<reference evidence="1 2" key="1">
    <citation type="submission" date="2020-01" db="EMBL/GenBank/DDBJ databases">
        <title>Genome sequencing of strain KACC 21507.</title>
        <authorList>
            <person name="Heo J."/>
            <person name="Kim S.-J."/>
            <person name="Kim J.-S."/>
            <person name="Hong S.-B."/>
            <person name="Kwon S.-W."/>
        </authorList>
    </citation>
    <scope>NUCLEOTIDE SEQUENCE [LARGE SCALE GENOMIC DNA]</scope>
    <source>
        <strain evidence="1 2">KACC 21507</strain>
    </source>
</reference>
<keyword evidence="2" id="KW-1185">Reference proteome</keyword>
<name>A0A6P1NG68_9PROT</name>
<evidence type="ECO:0000313" key="2">
    <source>
        <dbReference type="Proteomes" id="UP000463975"/>
    </source>
</evidence>
<sequence>MTQSFYAFLTIADIFINKDLSGKKSLYKSKICAINVLKNRLKSSYAYIEKVKTYFSGNNIYTFLSAWAKNIFQSVIITPKTLCKIMFFQRWKKATLIATITNITWSKIYSINPVHIGKLLFIEGFNHA</sequence>
<gene>
    <name evidence="1" type="ORF">GT348_03875</name>
</gene>
<dbReference type="KEGG" id="bomb:GT348_03875"/>
<protein>
    <submittedName>
        <fullName evidence="1">Uncharacterized protein</fullName>
    </submittedName>
</protein>
<dbReference type="RefSeq" id="WP_160618597.1">
    <property type="nucleotide sequence ID" value="NZ_CP047652.1"/>
</dbReference>
<dbReference type="AlphaFoldDB" id="A0A6P1NG68"/>